<dbReference type="InterPro" id="IPR016166">
    <property type="entry name" value="FAD-bd_PCMH"/>
</dbReference>
<dbReference type="Gene3D" id="3.30.43.10">
    <property type="entry name" value="Uridine Diphospho-n-acetylenolpyruvylglucosamine Reductase, domain 2"/>
    <property type="match status" value="1"/>
</dbReference>
<evidence type="ECO:0000256" key="15">
    <source>
        <dbReference type="ARBA" id="ARBA00048914"/>
    </source>
</evidence>
<comment type="catalytic activity">
    <reaction evidence="15 16">
        <text>UDP-N-acetyl-alpha-D-muramate + NADP(+) = UDP-N-acetyl-3-O-(1-carboxyvinyl)-alpha-D-glucosamine + NADPH + H(+)</text>
        <dbReference type="Rhea" id="RHEA:12248"/>
        <dbReference type="ChEBI" id="CHEBI:15378"/>
        <dbReference type="ChEBI" id="CHEBI:57783"/>
        <dbReference type="ChEBI" id="CHEBI:58349"/>
        <dbReference type="ChEBI" id="CHEBI:68483"/>
        <dbReference type="ChEBI" id="CHEBI:70757"/>
        <dbReference type="EC" id="1.3.1.98"/>
    </reaction>
</comment>
<keyword evidence="11 16" id="KW-0573">Peptidoglycan synthesis</keyword>
<dbReference type="PROSITE" id="PS51387">
    <property type="entry name" value="FAD_PCMH"/>
    <property type="match status" value="1"/>
</dbReference>
<dbReference type="InterPro" id="IPR003170">
    <property type="entry name" value="MurB"/>
</dbReference>
<dbReference type="EC" id="1.3.1.98" evidence="16"/>
<evidence type="ECO:0000256" key="1">
    <source>
        <dbReference type="ARBA" id="ARBA00001974"/>
    </source>
</evidence>
<evidence type="ECO:0000256" key="12">
    <source>
        <dbReference type="ARBA" id="ARBA00023002"/>
    </source>
</evidence>
<evidence type="ECO:0000256" key="11">
    <source>
        <dbReference type="ARBA" id="ARBA00022984"/>
    </source>
</evidence>
<dbReference type="InterPro" id="IPR016167">
    <property type="entry name" value="FAD-bd_PCMH_sub1"/>
</dbReference>
<evidence type="ECO:0000313" key="18">
    <source>
        <dbReference type="EMBL" id="PIS42473.1"/>
    </source>
</evidence>
<dbReference type="InterPro" id="IPR006094">
    <property type="entry name" value="Oxid_FAD_bind_N"/>
</dbReference>
<keyword evidence="9 16" id="KW-0521">NADP</keyword>
<evidence type="ECO:0000256" key="16">
    <source>
        <dbReference type="HAMAP-Rule" id="MF_00037"/>
    </source>
</evidence>
<dbReference type="SUPFAM" id="SSF56194">
    <property type="entry name" value="Uridine diphospho-N-Acetylenolpyruvylglucosamine reductase, MurB, C-terminal domain"/>
    <property type="match status" value="1"/>
</dbReference>
<dbReference type="InterPro" id="IPR016169">
    <property type="entry name" value="FAD-bd_PCMH_sub2"/>
</dbReference>
<accession>A0A2H0YXM1</accession>
<dbReference type="HAMAP" id="MF_00037">
    <property type="entry name" value="MurB"/>
    <property type="match status" value="1"/>
</dbReference>
<keyword evidence="6 16" id="KW-0132">Cell division</keyword>
<evidence type="ECO:0000256" key="6">
    <source>
        <dbReference type="ARBA" id="ARBA00022618"/>
    </source>
</evidence>
<comment type="caution">
    <text evidence="18">The sequence shown here is derived from an EMBL/GenBank/DDBJ whole genome shotgun (WGS) entry which is preliminary data.</text>
</comment>
<dbReference type="InterPro" id="IPR036635">
    <property type="entry name" value="MurB_C_sf"/>
</dbReference>
<dbReference type="GO" id="GO:0071949">
    <property type="term" value="F:FAD binding"/>
    <property type="evidence" value="ECO:0007669"/>
    <property type="project" value="InterPro"/>
</dbReference>
<dbReference type="Gene3D" id="3.90.78.10">
    <property type="entry name" value="UDP-N-acetylenolpyruvoylglucosamine reductase, C-terminal domain"/>
    <property type="match status" value="1"/>
</dbReference>
<dbReference type="GO" id="GO:0009252">
    <property type="term" value="P:peptidoglycan biosynthetic process"/>
    <property type="evidence" value="ECO:0007669"/>
    <property type="project" value="UniProtKB-UniRule"/>
</dbReference>
<dbReference type="Gene3D" id="3.30.465.10">
    <property type="match status" value="1"/>
</dbReference>
<dbReference type="GO" id="GO:0071555">
    <property type="term" value="P:cell wall organization"/>
    <property type="evidence" value="ECO:0007669"/>
    <property type="project" value="UniProtKB-KW"/>
</dbReference>
<keyword evidence="14 16" id="KW-0961">Cell wall biogenesis/degradation</keyword>
<evidence type="ECO:0000256" key="8">
    <source>
        <dbReference type="ARBA" id="ARBA00022827"/>
    </source>
</evidence>
<evidence type="ECO:0000259" key="17">
    <source>
        <dbReference type="PROSITE" id="PS51387"/>
    </source>
</evidence>
<evidence type="ECO:0000256" key="10">
    <source>
        <dbReference type="ARBA" id="ARBA00022960"/>
    </source>
</evidence>
<dbReference type="Proteomes" id="UP000231542">
    <property type="component" value="Unassembled WGS sequence"/>
</dbReference>
<dbReference type="SUPFAM" id="SSF56176">
    <property type="entry name" value="FAD-binding/transporter-associated domain-like"/>
    <property type="match status" value="1"/>
</dbReference>
<evidence type="ECO:0000256" key="5">
    <source>
        <dbReference type="ARBA" id="ARBA00022490"/>
    </source>
</evidence>
<reference evidence="18 19" key="1">
    <citation type="submission" date="2017-09" db="EMBL/GenBank/DDBJ databases">
        <title>Depth-based differentiation of microbial function through sediment-hosted aquifers and enrichment of novel symbionts in the deep terrestrial subsurface.</title>
        <authorList>
            <person name="Probst A.J."/>
            <person name="Ladd B."/>
            <person name="Jarett J.K."/>
            <person name="Geller-Mcgrath D.E."/>
            <person name="Sieber C.M."/>
            <person name="Emerson J.B."/>
            <person name="Anantharaman K."/>
            <person name="Thomas B.C."/>
            <person name="Malmstrom R."/>
            <person name="Stieglmeier M."/>
            <person name="Klingl A."/>
            <person name="Woyke T."/>
            <person name="Ryan C.M."/>
            <person name="Banfield J.F."/>
        </authorList>
    </citation>
    <scope>NUCLEOTIDE SEQUENCE [LARGE SCALE GENOMIC DNA]</scope>
    <source>
        <strain evidence="18">CG08_land_8_20_14_0_20_40_16</strain>
    </source>
</reference>
<dbReference type="NCBIfam" id="NF010480">
    <property type="entry name" value="PRK13905.1"/>
    <property type="match status" value="1"/>
</dbReference>
<proteinExistence type="inferred from homology"/>
<dbReference type="GO" id="GO:0051301">
    <property type="term" value="P:cell division"/>
    <property type="evidence" value="ECO:0007669"/>
    <property type="project" value="UniProtKB-KW"/>
</dbReference>
<gene>
    <name evidence="16" type="primary">murB</name>
    <name evidence="18" type="ORF">COT24_03455</name>
</gene>
<comment type="cofactor">
    <cofactor evidence="1 16">
        <name>FAD</name>
        <dbReference type="ChEBI" id="CHEBI:57692"/>
    </cofactor>
</comment>
<evidence type="ECO:0000256" key="9">
    <source>
        <dbReference type="ARBA" id="ARBA00022857"/>
    </source>
</evidence>
<dbReference type="InterPro" id="IPR036318">
    <property type="entry name" value="FAD-bd_PCMH-like_sf"/>
</dbReference>
<keyword evidence="12 16" id="KW-0560">Oxidoreductase</keyword>
<evidence type="ECO:0000256" key="14">
    <source>
        <dbReference type="ARBA" id="ARBA00023316"/>
    </source>
</evidence>
<dbReference type="UniPathway" id="UPA00219"/>
<feature type="active site" evidence="16">
    <location>
        <position position="313"/>
    </location>
</feature>
<protein>
    <recommendedName>
        <fullName evidence="16">UDP-N-acetylenolpyruvoylglucosamine reductase</fullName>
        <ecNumber evidence="16">1.3.1.98</ecNumber>
    </recommendedName>
    <alternativeName>
        <fullName evidence="16">UDP-N-acetylmuramate dehydrogenase</fullName>
    </alternativeName>
</protein>
<comment type="similarity">
    <text evidence="16">Belongs to the MurB family.</text>
</comment>
<dbReference type="AlphaFoldDB" id="A0A2H0YXM1"/>
<dbReference type="PANTHER" id="PTHR21071">
    <property type="entry name" value="UDP-N-ACETYLENOLPYRUVOYLGLUCOSAMINE REDUCTASE"/>
    <property type="match status" value="1"/>
</dbReference>
<feature type="domain" description="FAD-binding PCMH-type" evidence="17">
    <location>
        <begin position="28"/>
        <end position="192"/>
    </location>
</feature>
<keyword evidence="10 16" id="KW-0133">Cell shape</keyword>
<sequence length="321" mass="35342">MDDLAMLNKKLDGRVKSQRPLAPFTTYKIGGPADYYFKAENQADLKNAVLAARELNLPFFILARGSNVLISDSGFRGLIVHNKPRQCTVKGNSIVADSGINLSQLANFAKENSLSGIEFAAGIPGSLGGAIRGNAGAWGKEMKDLVKKVLIISEQGVFKESNQEQCEFKYRDSVFKHNSEIILSAELGLQKGNKDEIAKEIRRIVKEKKKKQEFKLPSAGCVFKNPLVDYSISELIQKKIDPEKRKADGTIPAGYLIEETGLKGKRIGDAMVSDIHANFIVNLGKATAENVIILIGIIKEKVRGQFGIQLQEEIQYVGFDN</sequence>
<evidence type="ECO:0000256" key="4">
    <source>
        <dbReference type="ARBA" id="ARBA00004752"/>
    </source>
</evidence>
<feature type="active site" evidence="16">
    <location>
        <position position="171"/>
    </location>
</feature>
<evidence type="ECO:0000256" key="2">
    <source>
        <dbReference type="ARBA" id="ARBA00003921"/>
    </source>
</evidence>
<dbReference type="Pfam" id="PF01565">
    <property type="entry name" value="FAD_binding_4"/>
    <property type="match status" value="1"/>
</dbReference>
<dbReference type="GO" id="GO:0005829">
    <property type="term" value="C:cytosol"/>
    <property type="evidence" value="ECO:0007669"/>
    <property type="project" value="TreeGrafter"/>
</dbReference>
<evidence type="ECO:0000256" key="13">
    <source>
        <dbReference type="ARBA" id="ARBA00023306"/>
    </source>
</evidence>
<comment type="subcellular location">
    <subcellularLocation>
        <location evidence="3 16">Cytoplasm</location>
    </subcellularLocation>
</comment>
<organism evidence="18 19">
    <name type="scientific">Candidatus Kerfeldbacteria bacterium CG08_land_8_20_14_0_20_40_16</name>
    <dbReference type="NCBI Taxonomy" id="2014244"/>
    <lineage>
        <taxon>Bacteria</taxon>
        <taxon>Candidatus Kerfeldiibacteriota</taxon>
    </lineage>
</organism>
<comment type="pathway">
    <text evidence="4 16">Cell wall biogenesis; peptidoglycan biosynthesis.</text>
</comment>
<name>A0A2H0YXM1_9BACT</name>
<evidence type="ECO:0000256" key="7">
    <source>
        <dbReference type="ARBA" id="ARBA00022630"/>
    </source>
</evidence>
<dbReference type="NCBIfam" id="TIGR00179">
    <property type="entry name" value="murB"/>
    <property type="match status" value="1"/>
</dbReference>
<keyword evidence="7 16" id="KW-0285">Flavoprotein</keyword>
<evidence type="ECO:0000313" key="19">
    <source>
        <dbReference type="Proteomes" id="UP000231542"/>
    </source>
</evidence>
<dbReference type="GO" id="GO:0008762">
    <property type="term" value="F:UDP-N-acetylmuramate dehydrogenase activity"/>
    <property type="evidence" value="ECO:0007669"/>
    <property type="project" value="UniProtKB-UniRule"/>
</dbReference>
<evidence type="ECO:0000256" key="3">
    <source>
        <dbReference type="ARBA" id="ARBA00004496"/>
    </source>
</evidence>
<dbReference type="PANTHER" id="PTHR21071:SF4">
    <property type="entry name" value="UDP-N-ACETYLENOLPYRUVOYLGLUCOSAMINE REDUCTASE"/>
    <property type="match status" value="1"/>
</dbReference>
<dbReference type="InterPro" id="IPR011601">
    <property type="entry name" value="MurB_C"/>
</dbReference>
<dbReference type="EMBL" id="PEXU01000042">
    <property type="protein sequence ID" value="PIS42473.1"/>
    <property type="molecule type" value="Genomic_DNA"/>
</dbReference>
<comment type="function">
    <text evidence="2 16">Cell wall formation.</text>
</comment>
<keyword evidence="13 16" id="KW-0131">Cell cycle</keyword>
<dbReference type="Pfam" id="PF02873">
    <property type="entry name" value="MurB_C"/>
    <property type="match status" value="1"/>
</dbReference>
<keyword evidence="5 16" id="KW-0963">Cytoplasm</keyword>
<feature type="active site" description="Proton donor" evidence="16">
    <location>
        <position position="221"/>
    </location>
</feature>
<keyword evidence="8 16" id="KW-0274">FAD</keyword>
<dbReference type="GO" id="GO:0008360">
    <property type="term" value="P:regulation of cell shape"/>
    <property type="evidence" value="ECO:0007669"/>
    <property type="project" value="UniProtKB-KW"/>
</dbReference>